<accession>A0AAD5WVB7</accession>
<reference evidence="1" key="1">
    <citation type="submission" date="2022-07" db="EMBL/GenBank/DDBJ databases">
        <title>Draft genome sequence of Zalerion maritima ATCC 34329, a (micro)plastics degrading marine fungus.</title>
        <authorList>
            <person name="Paco A."/>
            <person name="Goncalves M.F.M."/>
            <person name="Rocha-Santos T.A.P."/>
            <person name="Alves A."/>
        </authorList>
    </citation>
    <scope>NUCLEOTIDE SEQUENCE</scope>
    <source>
        <strain evidence="1">ATCC 34329</strain>
    </source>
</reference>
<dbReference type="AlphaFoldDB" id="A0AAD5WVB7"/>
<proteinExistence type="predicted"/>
<evidence type="ECO:0000313" key="2">
    <source>
        <dbReference type="Proteomes" id="UP001201980"/>
    </source>
</evidence>
<name>A0AAD5WVB7_9PEZI</name>
<sequence length="233" mass="24772">MSVTFTTPVFTTTSSAPIKMTIPVVTLPATLSTPLLAIWSTLDSIVVSSPSLQARLDLLLLRLSRWSLVASPILSAASTSGVARESQDLLTDLAAELERVVLSSQQSTSSKKLQQSLVHSRVSRIVAARASQLGFSVPSTSPDIILSTSTDLTTFDFLVGWAAETLTALEGILSSAGAGAEKERRRLTAMEADMMISGSGAARNEVLSSLREAVSTEVREHRDGLLKGRIDNC</sequence>
<protein>
    <submittedName>
        <fullName evidence="1">Uncharacterized protein</fullName>
    </submittedName>
</protein>
<comment type="caution">
    <text evidence="1">The sequence shown here is derived from an EMBL/GenBank/DDBJ whole genome shotgun (WGS) entry which is preliminary data.</text>
</comment>
<keyword evidence="2" id="KW-1185">Reference proteome</keyword>
<organism evidence="1 2">
    <name type="scientific">Zalerion maritima</name>
    <dbReference type="NCBI Taxonomy" id="339359"/>
    <lineage>
        <taxon>Eukaryota</taxon>
        <taxon>Fungi</taxon>
        <taxon>Dikarya</taxon>
        <taxon>Ascomycota</taxon>
        <taxon>Pezizomycotina</taxon>
        <taxon>Sordariomycetes</taxon>
        <taxon>Lulworthiomycetidae</taxon>
        <taxon>Lulworthiales</taxon>
        <taxon>Lulworthiaceae</taxon>
        <taxon>Zalerion</taxon>
    </lineage>
</organism>
<evidence type="ECO:0000313" key="1">
    <source>
        <dbReference type="EMBL" id="KAJ2906176.1"/>
    </source>
</evidence>
<dbReference type="Proteomes" id="UP001201980">
    <property type="component" value="Unassembled WGS sequence"/>
</dbReference>
<dbReference type="EMBL" id="JAKWBI020000018">
    <property type="protein sequence ID" value="KAJ2906176.1"/>
    <property type="molecule type" value="Genomic_DNA"/>
</dbReference>
<gene>
    <name evidence="1" type="ORF">MKZ38_002891</name>
</gene>